<evidence type="ECO:0000259" key="5">
    <source>
        <dbReference type="Pfam" id="PF00389"/>
    </source>
</evidence>
<proteinExistence type="inferred from homology"/>
<sequence>MTAVVYVSDPIHPDVLNKVQSICTLRFGFGLSKVNYLDVADTVDAVILRGETFTSEMIARSPRLKIIARHGVGTDNVDLQAASEHGVWVTSTPGANSNAVAEHVFALLFSSARKLSSAQRAVVAGKWSEDKENLIGFELSGRTLGLIGFGSIGRRVAQMAVGLSMKVLVFDPYASAVDVEAAGAASVELDDLLRVCDVVSLHLPLLASTRHLLGRDQIALMKPSALVINTSRGGLIDEDALLAALDSGAIAGAALDVLEAENVDMRNPLPHSTLAAAEREGLTVTPHIAGQTIEAFLEAGNLAWESVQDVLSGRPPKRTVNARVLQPAHMPS</sequence>
<dbReference type="SUPFAM" id="SSF52283">
    <property type="entry name" value="Formate/glycerate dehydrogenase catalytic domain-like"/>
    <property type="match status" value="1"/>
</dbReference>
<dbReference type="SUPFAM" id="SSF51735">
    <property type="entry name" value="NAD(P)-binding Rossmann-fold domains"/>
    <property type="match status" value="1"/>
</dbReference>
<keyword evidence="2 4" id="KW-0560">Oxidoreductase</keyword>
<name>A0ABT6CX41_9MICC</name>
<accession>A0ABT6CX41</accession>
<evidence type="ECO:0000256" key="1">
    <source>
        <dbReference type="ARBA" id="ARBA00005854"/>
    </source>
</evidence>
<dbReference type="InterPro" id="IPR006139">
    <property type="entry name" value="D-isomer_2_OHA_DH_cat_dom"/>
</dbReference>
<dbReference type="InterPro" id="IPR050857">
    <property type="entry name" value="D-2-hydroxyacid_DH"/>
</dbReference>
<keyword evidence="3" id="KW-0520">NAD</keyword>
<dbReference type="InterPro" id="IPR029753">
    <property type="entry name" value="D-isomer_DH_CS"/>
</dbReference>
<evidence type="ECO:0000256" key="2">
    <source>
        <dbReference type="ARBA" id="ARBA00023002"/>
    </source>
</evidence>
<comment type="similarity">
    <text evidence="1 4">Belongs to the D-isomer specific 2-hydroxyacid dehydrogenase family.</text>
</comment>
<dbReference type="Proteomes" id="UP001220456">
    <property type="component" value="Unassembled WGS sequence"/>
</dbReference>
<protein>
    <submittedName>
        <fullName evidence="7">Hydroxyacid dehydrogenase</fullName>
    </submittedName>
</protein>
<evidence type="ECO:0000256" key="3">
    <source>
        <dbReference type="ARBA" id="ARBA00023027"/>
    </source>
</evidence>
<comment type="caution">
    <text evidence="7">The sequence shown here is derived from an EMBL/GenBank/DDBJ whole genome shotgun (WGS) entry which is preliminary data.</text>
</comment>
<dbReference type="Pfam" id="PF02826">
    <property type="entry name" value="2-Hacid_dh_C"/>
    <property type="match status" value="1"/>
</dbReference>
<dbReference type="PROSITE" id="PS00670">
    <property type="entry name" value="D_2_HYDROXYACID_DH_2"/>
    <property type="match status" value="1"/>
</dbReference>
<keyword evidence="8" id="KW-1185">Reference proteome</keyword>
<dbReference type="PANTHER" id="PTHR42789:SF1">
    <property type="entry name" value="D-ISOMER SPECIFIC 2-HYDROXYACID DEHYDROGENASE FAMILY PROTEIN (AFU_ORTHOLOGUE AFUA_6G10090)"/>
    <property type="match status" value="1"/>
</dbReference>
<feature type="domain" description="D-isomer specific 2-hydroxyacid dehydrogenase catalytic" evidence="5">
    <location>
        <begin position="5"/>
        <end position="321"/>
    </location>
</feature>
<dbReference type="InterPro" id="IPR036291">
    <property type="entry name" value="NAD(P)-bd_dom_sf"/>
</dbReference>
<evidence type="ECO:0000256" key="4">
    <source>
        <dbReference type="RuleBase" id="RU003719"/>
    </source>
</evidence>
<reference evidence="7 8" key="1">
    <citation type="journal article" date="2023" name="Int. J. Syst. Evol. Microbiol.">
        <title>Arthrobacter vasquezii sp. nov., isolated from a soil sample from Union Glacier, Antarctica.</title>
        <authorList>
            <person name="Valenzuela-Ibaceta F."/>
            <person name="Carrasco V."/>
            <person name="Lagos-Moraga S."/>
            <person name="Dietz-Vargas C."/>
            <person name="Navarro C.A."/>
            <person name="Perez-Donoso J.M."/>
        </authorList>
    </citation>
    <scope>NUCLEOTIDE SEQUENCE [LARGE SCALE GENOMIC DNA]</scope>
    <source>
        <strain evidence="7 8">EH-1B-1</strain>
    </source>
</reference>
<dbReference type="Gene3D" id="3.40.50.720">
    <property type="entry name" value="NAD(P)-binding Rossmann-like Domain"/>
    <property type="match status" value="2"/>
</dbReference>
<dbReference type="PROSITE" id="PS00671">
    <property type="entry name" value="D_2_HYDROXYACID_DH_3"/>
    <property type="match status" value="1"/>
</dbReference>
<dbReference type="InterPro" id="IPR006140">
    <property type="entry name" value="D-isomer_DH_NAD-bd"/>
</dbReference>
<dbReference type="PANTHER" id="PTHR42789">
    <property type="entry name" value="D-ISOMER SPECIFIC 2-HYDROXYACID DEHYDROGENASE FAMILY PROTEIN (AFU_ORTHOLOGUE AFUA_6G10090)"/>
    <property type="match status" value="1"/>
</dbReference>
<dbReference type="Pfam" id="PF00389">
    <property type="entry name" value="2-Hacid_dh"/>
    <property type="match status" value="1"/>
</dbReference>
<gene>
    <name evidence="7" type="ORF">P4U43_07360</name>
</gene>
<feature type="domain" description="D-isomer specific 2-hydroxyacid dehydrogenase NAD-binding" evidence="6">
    <location>
        <begin position="105"/>
        <end position="289"/>
    </location>
</feature>
<dbReference type="CDD" id="cd12173">
    <property type="entry name" value="PGDH_4"/>
    <property type="match status" value="1"/>
</dbReference>
<dbReference type="RefSeq" id="WP_277358136.1">
    <property type="nucleotide sequence ID" value="NZ_JAROKN010000013.1"/>
</dbReference>
<organism evidence="7 8">
    <name type="scientific">Arthrobacter vasquezii</name>
    <dbReference type="NCBI Taxonomy" id="2977629"/>
    <lineage>
        <taxon>Bacteria</taxon>
        <taxon>Bacillati</taxon>
        <taxon>Actinomycetota</taxon>
        <taxon>Actinomycetes</taxon>
        <taxon>Micrococcales</taxon>
        <taxon>Micrococcaceae</taxon>
        <taxon>Arthrobacter</taxon>
    </lineage>
</organism>
<dbReference type="EMBL" id="JAROKN010000013">
    <property type="protein sequence ID" value="MDF9277604.1"/>
    <property type="molecule type" value="Genomic_DNA"/>
</dbReference>
<evidence type="ECO:0000313" key="8">
    <source>
        <dbReference type="Proteomes" id="UP001220456"/>
    </source>
</evidence>
<evidence type="ECO:0000259" key="6">
    <source>
        <dbReference type="Pfam" id="PF02826"/>
    </source>
</evidence>
<evidence type="ECO:0000313" key="7">
    <source>
        <dbReference type="EMBL" id="MDF9277604.1"/>
    </source>
</evidence>